<evidence type="ECO:0000313" key="2">
    <source>
        <dbReference type="Proteomes" id="UP001597108"/>
    </source>
</evidence>
<dbReference type="EMBL" id="JBHTJT010000010">
    <property type="protein sequence ID" value="MFD0980018.1"/>
    <property type="molecule type" value="Genomic_DNA"/>
</dbReference>
<evidence type="ECO:0000313" key="1">
    <source>
        <dbReference type="EMBL" id="MFD0980018.1"/>
    </source>
</evidence>
<gene>
    <name evidence="1" type="ORF">ACFQ2S_10170</name>
</gene>
<dbReference type="Proteomes" id="UP001597108">
    <property type="component" value="Unassembled WGS sequence"/>
</dbReference>
<comment type="caution">
    <text evidence="1">The sequence shown here is derived from an EMBL/GenBank/DDBJ whole genome shotgun (WGS) entry which is preliminary data.</text>
</comment>
<sequence length="74" mass="8357">MTSLTLSPTGLFARFLSFPWGRTEGERHISGTDVAADDMRAKRDFIQDMIERNPDAFSSNLDIQTAMLVFPESF</sequence>
<accession>A0ABW3IPH9</accession>
<dbReference type="RefSeq" id="WP_386074356.1">
    <property type="nucleotide sequence ID" value="NZ_JBHTJT010000010.1"/>
</dbReference>
<organism evidence="1 2">
    <name type="scientific">Tropicimonas aquimaris</name>
    <dbReference type="NCBI Taxonomy" id="914152"/>
    <lineage>
        <taxon>Bacteria</taxon>
        <taxon>Pseudomonadati</taxon>
        <taxon>Pseudomonadota</taxon>
        <taxon>Alphaproteobacteria</taxon>
        <taxon>Rhodobacterales</taxon>
        <taxon>Roseobacteraceae</taxon>
        <taxon>Tropicimonas</taxon>
    </lineage>
</organism>
<protein>
    <submittedName>
        <fullName evidence="1">Uncharacterized protein</fullName>
    </submittedName>
</protein>
<reference evidence="2" key="1">
    <citation type="journal article" date="2019" name="Int. J. Syst. Evol. Microbiol.">
        <title>The Global Catalogue of Microorganisms (GCM) 10K type strain sequencing project: providing services to taxonomists for standard genome sequencing and annotation.</title>
        <authorList>
            <consortium name="The Broad Institute Genomics Platform"/>
            <consortium name="The Broad Institute Genome Sequencing Center for Infectious Disease"/>
            <person name="Wu L."/>
            <person name="Ma J."/>
        </authorList>
    </citation>
    <scope>NUCLEOTIDE SEQUENCE [LARGE SCALE GENOMIC DNA]</scope>
    <source>
        <strain evidence="2">CCUG 60524</strain>
    </source>
</reference>
<keyword evidence="2" id="KW-1185">Reference proteome</keyword>
<name>A0ABW3IPH9_9RHOB</name>
<proteinExistence type="predicted"/>